<sequence length="152" mass="16416">MATATATYPTPLSTTAQTDFPTPIEAAQHGLNPNPAPVETGLSALPTLTGKNATTHAQRQNPKTQIHRHQPPKEKKRDEAPATRSSKSAEHVLTRALDRIQTPEVKGAFDDGKQTGEYVVGYALETVVGVCVTAAEKVKEVVEYYREGGLLR</sequence>
<feature type="compositionally biased region" description="Polar residues" evidence="1">
    <location>
        <begin position="1"/>
        <end position="20"/>
    </location>
</feature>
<evidence type="ECO:0000256" key="1">
    <source>
        <dbReference type="SAM" id="MobiDB-lite"/>
    </source>
</evidence>
<dbReference type="Proteomes" id="UP000053201">
    <property type="component" value="Unassembled WGS sequence"/>
</dbReference>
<protein>
    <submittedName>
        <fullName evidence="2">Uncharacterized protein</fullName>
    </submittedName>
</protein>
<feature type="compositionally biased region" description="Polar residues" evidence="1">
    <location>
        <begin position="49"/>
        <end position="64"/>
    </location>
</feature>
<dbReference type="AlphaFoldDB" id="A0A0L0HK57"/>
<accession>A0A0L0HK57</accession>
<gene>
    <name evidence="2" type="ORF">SPPG_03636</name>
</gene>
<organism evidence="2 3">
    <name type="scientific">Spizellomyces punctatus (strain DAOM BR117)</name>
    <dbReference type="NCBI Taxonomy" id="645134"/>
    <lineage>
        <taxon>Eukaryota</taxon>
        <taxon>Fungi</taxon>
        <taxon>Fungi incertae sedis</taxon>
        <taxon>Chytridiomycota</taxon>
        <taxon>Chytridiomycota incertae sedis</taxon>
        <taxon>Chytridiomycetes</taxon>
        <taxon>Spizellomycetales</taxon>
        <taxon>Spizellomycetaceae</taxon>
        <taxon>Spizellomyces</taxon>
    </lineage>
</organism>
<reference evidence="2 3" key="1">
    <citation type="submission" date="2009-08" db="EMBL/GenBank/DDBJ databases">
        <title>The Genome Sequence of Spizellomyces punctatus strain DAOM BR117.</title>
        <authorList>
            <consortium name="The Broad Institute Genome Sequencing Platform"/>
            <person name="Russ C."/>
            <person name="Cuomo C."/>
            <person name="Shea T."/>
            <person name="Young S.K."/>
            <person name="Zeng Q."/>
            <person name="Koehrsen M."/>
            <person name="Haas B."/>
            <person name="Borodovsky M."/>
            <person name="Guigo R."/>
            <person name="Alvarado L."/>
            <person name="Berlin A."/>
            <person name="Bochicchio J."/>
            <person name="Borenstein D."/>
            <person name="Chapman S."/>
            <person name="Chen Z."/>
            <person name="Engels R."/>
            <person name="Freedman E."/>
            <person name="Gellesch M."/>
            <person name="Goldberg J."/>
            <person name="Griggs A."/>
            <person name="Gujja S."/>
            <person name="Heiman D."/>
            <person name="Hepburn T."/>
            <person name="Howarth C."/>
            <person name="Jen D."/>
            <person name="Larson L."/>
            <person name="Lewis B."/>
            <person name="Mehta T."/>
            <person name="Park D."/>
            <person name="Pearson M."/>
            <person name="Roberts A."/>
            <person name="Saif S."/>
            <person name="Shenoy N."/>
            <person name="Sisk P."/>
            <person name="Stolte C."/>
            <person name="Sykes S."/>
            <person name="Thomson T."/>
            <person name="Walk T."/>
            <person name="White J."/>
            <person name="Yandava C."/>
            <person name="Burger G."/>
            <person name="Gray M.W."/>
            <person name="Holland P.W.H."/>
            <person name="King N."/>
            <person name="Lang F.B.F."/>
            <person name="Roger A.J."/>
            <person name="Ruiz-Trillo I."/>
            <person name="Lander E."/>
            <person name="Nusbaum C."/>
        </authorList>
    </citation>
    <scope>NUCLEOTIDE SEQUENCE [LARGE SCALE GENOMIC DNA]</scope>
    <source>
        <strain evidence="2 3">DAOM BR117</strain>
    </source>
</reference>
<evidence type="ECO:0000313" key="3">
    <source>
        <dbReference type="Proteomes" id="UP000053201"/>
    </source>
</evidence>
<evidence type="ECO:0000313" key="2">
    <source>
        <dbReference type="EMBL" id="KND01846.1"/>
    </source>
</evidence>
<dbReference type="VEuPathDB" id="FungiDB:SPPG_03636"/>
<name>A0A0L0HK57_SPIPD</name>
<keyword evidence="3" id="KW-1185">Reference proteome</keyword>
<dbReference type="RefSeq" id="XP_016609885.1">
    <property type="nucleotide sequence ID" value="XM_016751897.1"/>
</dbReference>
<dbReference type="GeneID" id="27687141"/>
<dbReference type="InParanoid" id="A0A0L0HK57"/>
<proteinExistence type="predicted"/>
<feature type="compositionally biased region" description="Basic and acidic residues" evidence="1">
    <location>
        <begin position="71"/>
        <end position="98"/>
    </location>
</feature>
<dbReference type="OrthoDB" id="2117020at2759"/>
<dbReference type="EMBL" id="KQ257454">
    <property type="protein sequence ID" value="KND01846.1"/>
    <property type="molecule type" value="Genomic_DNA"/>
</dbReference>
<feature type="region of interest" description="Disordered" evidence="1">
    <location>
        <begin position="1"/>
        <end position="99"/>
    </location>
</feature>